<evidence type="ECO:0000313" key="2">
    <source>
        <dbReference type="Proteomes" id="UP001189429"/>
    </source>
</evidence>
<gene>
    <name evidence="1" type="ORF">PCOR1329_LOCUS67474</name>
</gene>
<organism evidence="1 2">
    <name type="scientific">Prorocentrum cordatum</name>
    <dbReference type="NCBI Taxonomy" id="2364126"/>
    <lineage>
        <taxon>Eukaryota</taxon>
        <taxon>Sar</taxon>
        <taxon>Alveolata</taxon>
        <taxon>Dinophyceae</taxon>
        <taxon>Prorocentrales</taxon>
        <taxon>Prorocentraceae</taxon>
        <taxon>Prorocentrum</taxon>
    </lineage>
</organism>
<sequence length="349" mass="37422">MMACVLQATTAVPIASIDVGGHFGSLYALCHEWHLAASRPGGSRGCCSAIGWQPMASEEPAHTMKAADGVGVMPWEASMEEFLPPRGQLGAALSGAVGGPIVVGLLTPQRNAMTLAAKETSLSYFGLYSQVFKDGFSSGFRGGSRPVLAAMPQFTAIGPVYLFAEKTTGSSGMSMFCASIVESLFTFAPQSRNAQIQYNATRSLEADKLQLHPANRLAGAGFSCHVGRNFFAMMGIRIFSPHSLEVVKQIPGTGQLGEEGIVVASDLLSSIISATLSMPFNHIFSWSACTPALDSMSYTQRARESVSFLVNNYMEQGLRLLARDLAVRISYTGLLFTGYRYVERKMVNV</sequence>
<protein>
    <submittedName>
        <fullName evidence="1">Uncharacterized protein</fullName>
    </submittedName>
</protein>
<comment type="caution">
    <text evidence="1">The sequence shown here is derived from an EMBL/GenBank/DDBJ whole genome shotgun (WGS) entry which is preliminary data.</text>
</comment>
<evidence type="ECO:0000313" key="1">
    <source>
        <dbReference type="EMBL" id="CAK0886028.1"/>
    </source>
</evidence>
<accession>A0ABN9WHV0</accession>
<dbReference type="EMBL" id="CAUYUJ010018745">
    <property type="protein sequence ID" value="CAK0886028.1"/>
    <property type="molecule type" value="Genomic_DNA"/>
</dbReference>
<keyword evidence="2" id="KW-1185">Reference proteome</keyword>
<reference evidence="1" key="1">
    <citation type="submission" date="2023-10" db="EMBL/GenBank/DDBJ databases">
        <authorList>
            <person name="Chen Y."/>
            <person name="Shah S."/>
            <person name="Dougan E. K."/>
            <person name="Thang M."/>
            <person name="Chan C."/>
        </authorList>
    </citation>
    <scope>NUCLEOTIDE SEQUENCE [LARGE SCALE GENOMIC DNA]</scope>
</reference>
<proteinExistence type="predicted"/>
<name>A0ABN9WHV0_9DINO</name>
<dbReference type="Proteomes" id="UP001189429">
    <property type="component" value="Unassembled WGS sequence"/>
</dbReference>